<dbReference type="PANTHER" id="PTHR42852:SF17">
    <property type="entry name" value="THIOREDOXIN-LIKE PROTEIN HI_1115"/>
    <property type="match status" value="1"/>
</dbReference>
<protein>
    <submittedName>
        <fullName evidence="2">TlpA family protein disulfide reductase</fullName>
    </submittedName>
</protein>
<dbReference type="Proteomes" id="UP000321248">
    <property type="component" value="Unassembled WGS sequence"/>
</dbReference>
<proteinExistence type="predicted"/>
<sequence length="142" mass="15600">MAREGDLAPAIELPDLEGRPRALSEWQGQPVLVNFWASWCGPCIEEMPLLDEFAREQGTDGVQVLGIALDDLEPVQDFLAQVPVAYPILMDQPGPTDSSVQLGNSRGVLPYSVLLDAEGRVLREKLGVFTRRELQGWAEAAQ</sequence>
<dbReference type="SUPFAM" id="SSF52833">
    <property type="entry name" value="Thioredoxin-like"/>
    <property type="match status" value="1"/>
</dbReference>
<dbReference type="InterPro" id="IPR013740">
    <property type="entry name" value="Redoxin"/>
</dbReference>
<reference evidence="2 3" key="1">
    <citation type="submission" date="2019-08" db="EMBL/GenBank/DDBJ databases">
        <authorList>
            <person name="Karlyshev A.V."/>
        </authorList>
    </citation>
    <scope>NUCLEOTIDE SEQUENCE [LARGE SCALE GENOMIC DNA]</scope>
    <source>
        <strain evidence="2 3">Alg18-2.2</strain>
    </source>
</reference>
<dbReference type="GO" id="GO:0016491">
    <property type="term" value="F:oxidoreductase activity"/>
    <property type="evidence" value="ECO:0007669"/>
    <property type="project" value="InterPro"/>
</dbReference>
<feature type="domain" description="Thioredoxin" evidence="1">
    <location>
        <begin position="2"/>
        <end position="142"/>
    </location>
</feature>
<evidence type="ECO:0000313" key="2">
    <source>
        <dbReference type="EMBL" id="TXK61060.1"/>
    </source>
</evidence>
<dbReference type="AlphaFoldDB" id="A0A5C8KNH1"/>
<accession>A0A5C8KNH1</accession>
<comment type="caution">
    <text evidence="2">The sequence shown here is derived from an EMBL/GenBank/DDBJ whole genome shotgun (WGS) entry which is preliminary data.</text>
</comment>
<dbReference type="CDD" id="cd02966">
    <property type="entry name" value="TlpA_like_family"/>
    <property type="match status" value="1"/>
</dbReference>
<dbReference type="PANTHER" id="PTHR42852">
    <property type="entry name" value="THIOL:DISULFIDE INTERCHANGE PROTEIN DSBE"/>
    <property type="match status" value="1"/>
</dbReference>
<evidence type="ECO:0000259" key="1">
    <source>
        <dbReference type="PROSITE" id="PS51352"/>
    </source>
</evidence>
<dbReference type="Gene3D" id="3.40.30.10">
    <property type="entry name" value="Glutaredoxin"/>
    <property type="match status" value="1"/>
</dbReference>
<keyword evidence="3" id="KW-1185">Reference proteome</keyword>
<dbReference type="Pfam" id="PF08534">
    <property type="entry name" value="Redoxin"/>
    <property type="match status" value="1"/>
</dbReference>
<name>A0A5C8KNH1_9GAMM</name>
<dbReference type="InterPro" id="IPR050553">
    <property type="entry name" value="Thioredoxin_ResA/DsbE_sf"/>
</dbReference>
<dbReference type="PROSITE" id="PS51352">
    <property type="entry name" value="THIOREDOXIN_2"/>
    <property type="match status" value="1"/>
</dbReference>
<evidence type="ECO:0000313" key="3">
    <source>
        <dbReference type="Proteomes" id="UP000321248"/>
    </source>
</evidence>
<dbReference type="InterPro" id="IPR013766">
    <property type="entry name" value="Thioredoxin_domain"/>
</dbReference>
<dbReference type="InterPro" id="IPR036249">
    <property type="entry name" value="Thioredoxin-like_sf"/>
</dbReference>
<dbReference type="RefSeq" id="WP_147892103.1">
    <property type="nucleotide sequence ID" value="NZ_VRTS01000007.1"/>
</dbReference>
<gene>
    <name evidence="2" type="ORF">FU658_10865</name>
</gene>
<dbReference type="OrthoDB" id="9796554at2"/>
<dbReference type="EMBL" id="VRTS01000007">
    <property type="protein sequence ID" value="TXK61060.1"/>
    <property type="molecule type" value="Genomic_DNA"/>
</dbReference>
<organism evidence="2 3">
    <name type="scientific">Alkalisalibacterium limincola</name>
    <dbReference type="NCBI Taxonomy" id="2699169"/>
    <lineage>
        <taxon>Bacteria</taxon>
        <taxon>Pseudomonadati</taxon>
        <taxon>Pseudomonadota</taxon>
        <taxon>Gammaproteobacteria</taxon>
        <taxon>Lysobacterales</taxon>
        <taxon>Lysobacteraceae</taxon>
        <taxon>Alkalisalibacterium</taxon>
    </lineage>
</organism>